<dbReference type="EMBL" id="FOJB01000001">
    <property type="protein sequence ID" value="SEW02409.1"/>
    <property type="molecule type" value="Genomic_DNA"/>
</dbReference>
<evidence type="ECO:0000313" key="6">
    <source>
        <dbReference type="Proteomes" id="UP000199650"/>
    </source>
</evidence>
<dbReference type="STRING" id="1173584.SAMN05444851_0939"/>
<dbReference type="Pfam" id="PF02626">
    <property type="entry name" value="CT_A_B"/>
    <property type="match status" value="1"/>
</dbReference>
<dbReference type="AlphaFoldDB" id="A0A1I0NM62"/>
<dbReference type="Proteomes" id="UP000199650">
    <property type="component" value="Unassembled WGS sequence"/>
</dbReference>
<name>A0A1I0NM62_9RHOB</name>
<proteinExistence type="predicted"/>
<evidence type="ECO:0000256" key="1">
    <source>
        <dbReference type="ARBA" id="ARBA00022741"/>
    </source>
</evidence>
<protein>
    <submittedName>
        <fullName evidence="5">Allophanate hydrolase</fullName>
    </submittedName>
</protein>
<dbReference type="Gene3D" id="2.40.100.10">
    <property type="entry name" value="Cyclophilin-like"/>
    <property type="match status" value="1"/>
</dbReference>
<dbReference type="GO" id="GO:0016787">
    <property type="term" value="F:hydrolase activity"/>
    <property type="evidence" value="ECO:0007669"/>
    <property type="project" value="UniProtKB-KW"/>
</dbReference>
<dbReference type="SMART" id="SM00797">
    <property type="entry name" value="AHS2"/>
    <property type="match status" value="1"/>
</dbReference>
<organism evidence="5 6">
    <name type="scientific">Aliiroseovarius sediminilitoris</name>
    <dbReference type="NCBI Taxonomy" id="1173584"/>
    <lineage>
        <taxon>Bacteria</taxon>
        <taxon>Pseudomonadati</taxon>
        <taxon>Pseudomonadota</taxon>
        <taxon>Alphaproteobacteria</taxon>
        <taxon>Rhodobacterales</taxon>
        <taxon>Paracoccaceae</taxon>
        <taxon>Aliiroseovarius</taxon>
    </lineage>
</organism>
<keyword evidence="2 5" id="KW-0378">Hydrolase</keyword>
<reference evidence="5 6" key="1">
    <citation type="submission" date="2016-10" db="EMBL/GenBank/DDBJ databases">
        <authorList>
            <person name="de Groot N.N."/>
        </authorList>
    </citation>
    <scope>NUCLEOTIDE SEQUENCE [LARGE SCALE GENOMIC DNA]</scope>
    <source>
        <strain evidence="5 6">DSM 29439</strain>
    </source>
</reference>
<keyword evidence="3" id="KW-0067">ATP-binding</keyword>
<keyword evidence="6" id="KW-1185">Reference proteome</keyword>
<evidence type="ECO:0000256" key="2">
    <source>
        <dbReference type="ARBA" id="ARBA00022801"/>
    </source>
</evidence>
<feature type="domain" description="Carboxyltransferase" evidence="4">
    <location>
        <begin position="22"/>
        <end position="296"/>
    </location>
</feature>
<accession>A0A1I0NM62</accession>
<dbReference type="InterPro" id="IPR052708">
    <property type="entry name" value="PxpC"/>
</dbReference>
<gene>
    <name evidence="5" type="ORF">SAMN05444851_0939</name>
</gene>
<dbReference type="InterPro" id="IPR029000">
    <property type="entry name" value="Cyclophilin-like_dom_sf"/>
</dbReference>
<evidence type="ECO:0000259" key="4">
    <source>
        <dbReference type="SMART" id="SM00797"/>
    </source>
</evidence>
<dbReference type="SUPFAM" id="SSF50891">
    <property type="entry name" value="Cyclophilin-like"/>
    <property type="match status" value="1"/>
</dbReference>
<evidence type="ECO:0000256" key="3">
    <source>
        <dbReference type="ARBA" id="ARBA00022840"/>
    </source>
</evidence>
<dbReference type="InterPro" id="IPR003778">
    <property type="entry name" value="CT_A_B"/>
</dbReference>
<keyword evidence="1" id="KW-0547">Nucleotide-binding</keyword>
<dbReference type="PANTHER" id="PTHR43309:SF5">
    <property type="entry name" value="5-OXOPROLINASE SUBUNIT C"/>
    <property type="match status" value="1"/>
</dbReference>
<dbReference type="PANTHER" id="PTHR43309">
    <property type="entry name" value="5-OXOPROLINASE SUBUNIT C"/>
    <property type="match status" value="1"/>
</dbReference>
<sequence length="338" mass="35476">MKVLRAGPGVTLQDKGRPGWLDSGLSRGGAVDLLALTEGAVLLGQSDHLPAVEMAGMGGEFEADSDLRIALTGAPMRAMLDGMKLAWNASHRWPAGTRLSIGGPVTGSYGYLHVGGGFEGTSRLGACSAHLAAGIGSAVKAGDHLGVSDDPGGQAGMTLDVADRFSGGTVRIVESLQTNLFPQAERDRFTTTTFHRDVRGNRMGARLVPPEEGFHTEGGRTVLSEVVVPGDIQITGDGTPFVLLCECQTTGGYPRIGTVLPCDLPIIAQAPAGAPLRFQFIELDHAVEVERKAAIARKALVQSIIPLIRDPHSIPDLLSYQLISGVTAGGDRTDEDQR</sequence>
<evidence type="ECO:0000313" key="5">
    <source>
        <dbReference type="EMBL" id="SEW02409.1"/>
    </source>
</evidence>
<dbReference type="GO" id="GO:0005524">
    <property type="term" value="F:ATP binding"/>
    <property type="evidence" value="ECO:0007669"/>
    <property type="project" value="UniProtKB-KW"/>
</dbReference>